<proteinExistence type="predicted"/>
<dbReference type="Gene3D" id="2.30.29.30">
    <property type="entry name" value="Pleckstrin-homology domain (PH domain)/Phosphotyrosine-binding domain (PTB)"/>
    <property type="match status" value="1"/>
</dbReference>
<reference evidence="5" key="1">
    <citation type="submission" date="2021-02" db="EMBL/GenBank/DDBJ databases">
        <authorList>
            <person name="Dougan E. K."/>
            <person name="Rhodes N."/>
            <person name="Thang M."/>
            <person name="Chan C."/>
        </authorList>
    </citation>
    <scope>NUCLEOTIDE SEQUENCE</scope>
</reference>
<dbReference type="GO" id="GO:0016020">
    <property type="term" value="C:membrane"/>
    <property type="evidence" value="ECO:0007669"/>
    <property type="project" value="UniProtKB-SubCell"/>
</dbReference>
<evidence type="ECO:0000256" key="3">
    <source>
        <dbReference type="SAM" id="MobiDB-lite"/>
    </source>
</evidence>
<name>A0A812PLA1_9DINO</name>
<dbReference type="GO" id="GO:0045595">
    <property type="term" value="P:regulation of cell differentiation"/>
    <property type="evidence" value="ECO:0007669"/>
    <property type="project" value="TreeGrafter"/>
</dbReference>
<feature type="domain" description="PH" evidence="4">
    <location>
        <begin position="10"/>
        <end position="108"/>
    </location>
</feature>
<accession>A0A812PLA1</accession>
<comment type="caution">
    <text evidence="5">The sequence shown here is derived from an EMBL/GenBank/DDBJ whole genome shotgun (WGS) entry which is preliminary data.</text>
</comment>
<dbReference type="InterPro" id="IPR001849">
    <property type="entry name" value="PH_domain"/>
</dbReference>
<evidence type="ECO:0000256" key="2">
    <source>
        <dbReference type="ARBA" id="ARBA00023136"/>
    </source>
</evidence>
<evidence type="ECO:0000313" key="5">
    <source>
        <dbReference type="EMBL" id="CAE7362511.1"/>
    </source>
</evidence>
<dbReference type="Pfam" id="PF00169">
    <property type="entry name" value="PH"/>
    <property type="match status" value="1"/>
</dbReference>
<evidence type="ECO:0000259" key="4">
    <source>
        <dbReference type="PROSITE" id="PS50003"/>
    </source>
</evidence>
<dbReference type="PANTHER" id="PTHR14309">
    <property type="entry name" value="EXPRESSED PROTEIN"/>
    <property type="match status" value="1"/>
</dbReference>
<keyword evidence="2" id="KW-0472">Membrane</keyword>
<feature type="region of interest" description="Disordered" evidence="3">
    <location>
        <begin position="110"/>
        <end position="272"/>
    </location>
</feature>
<gene>
    <name evidence="5" type="primary">Akt1</name>
    <name evidence="5" type="ORF">SNAT2548_LOCUS19553</name>
</gene>
<dbReference type="SUPFAM" id="SSF50729">
    <property type="entry name" value="PH domain-like"/>
    <property type="match status" value="1"/>
</dbReference>
<dbReference type="InterPro" id="IPR011993">
    <property type="entry name" value="PH-like_dom_sf"/>
</dbReference>
<dbReference type="InterPro" id="IPR039680">
    <property type="entry name" value="PLEKHB1/2"/>
</dbReference>
<comment type="subcellular location">
    <subcellularLocation>
        <location evidence="1">Membrane</location>
    </subcellularLocation>
</comment>
<feature type="compositionally biased region" description="Basic and acidic residues" evidence="3">
    <location>
        <begin position="110"/>
        <end position="127"/>
    </location>
</feature>
<dbReference type="PANTHER" id="PTHR14309:SF10">
    <property type="entry name" value="PH DOMAIN-CONTAINING PROTEIN"/>
    <property type="match status" value="1"/>
</dbReference>
<evidence type="ECO:0000256" key="1">
    <source>
        <dbReference type="ARBA" id="ARBA00004370"/>
    </source>
</evidence>
<dbReference type="PROSITE" id="PS50003">
    <property type="entry name" value="PH_DOMAIN"/>
    <property type="match status" value="1"/>
</dbReference>
<dbReference type="Proteomes" id="UP000604046">
    <property type="component" value="Unassembled WGS sequence"/>
</dbReference>
<organism evidence="5 6">
    <name type="scientific">Symbiodinium natans</name>
    <dbReference type="NCBI Taxonomy" id="878477"/>
    <lineage>
        <taxon>Eukaryota</taxon>
        <taxon>Sar</taxon>
        <taxon>Alveolata</taxon>
        <taxon>Dinophyceae</taxon>
        <taxon>Suessiales</taxon>
        <taxon>Symbiodiniaceae</taxon>
        <taxon>Symbiodinium</taxon>
    </lineage>
</organism>
<sequence>MAASELPAGCVVMEGWLMKRSQQLLQWRWRYVKLTSDQHLATFTSEQGDVLTNDVDIGGATAEATDFFLAAPVEFGFLVACRDKTLRFAAETAATREEWLRKIASIAGRESLDPEKDESPGFRRRDSPSSSILLQPLEEFVGEESPKAGSPGKGKGSKGPGKPGKGGPGKGPGKAPPKGKGKGPPVPGKGVPRLRTMPKASSLPLGRRLSVRMLNADQVAAFAPEKRDHASSSDDEPSPLNPAAVDLEAEVPRRPLGSVEGARQPLLHLGGT</sequence>
<feature type="compositionally biased region" description="Gly residues" evidence="3">
    <location>
        <begin position="151"/>
        <end position="172"/>
    </location>
</feature>
<protein>
    <submittedName>
        <fullName evidence="5">Akt1 protein</fullName>
    </submittedName>
</protein>
<dbReference type="OrthoDB" id="185175at2759"/>
<dbReference type="AlphaFoldDB" id="A0A812PLA1"/>
<dbReference type="SMART" id="SM00233">
    <property type="entry name" value="PH"/>
    <property type="match status" value="1"/>
</dbReference>
<dbReference type="EMBL" id="CAJNDS010002182">
    <property type="protein sequence ID" value="CAE7362511.1"/>
    <property type="molecule type" value="Genomic_DNA"/>
</dbReference>
<evidence type="ECO:0000313" key="6">
    <source>
        <dbReference type="Proteomes" id="UP000604046"/>
    </source>
</evidence>
<keyword evidence="6" id="KW-1185">Reference proteome</keyword>